<dbReference type="Proteomes" id="UP000032142">
    <property type="component" value="Unassembled WGS sequence"/>
</dbReference>
<protein>
    <submittedName>
        <fullName evidence="1">Uncharacterized protein</fullName>
    </submittedName>
</protein>
<reference evidence="2" key="1">
    <citation type="submission" date="2014-09" db="EMBL/GenBank/DDBJ databases">
        <authorList>
            <person name="Mudge J."/>
            <person name="Ramaraj T."/>
            <person name="Lindquist I.E."/>
            <person name="Bharti A.K."/>
            <person name="Sundararajan A."/>
            <person name="Cameron C.T."/>
            <person name="Woodward J.E."/>
            <person name="May G.D."/>
            <person name="Brubaker C."/>
            <person name="Broadhvest J."/>
            <person name="Wilkins T.A."/>
        </authorList>
    </citation>
    <scope>NUCLEOTIDE SEQUENCE</scope>
    <source>
        <strain evidence="2">cv. AKA8401</strain>
    </source>
</reference>
<evidence type="ECO:0000313" key="1">
    <source>
        <dbReference type="EMBL" id="KHG11030.1"/>
    </source>
</evidence>
<proteinExistence type="predicted"/>
<evidence type="ECO:0000313" key="2">
    <source>
        <dbReference type="Proteomes" id="UP000032142"/>
    </source>
</evidence>
<keyword evidence="2" id="KW-1185">Reference proteome</keyword>
<gene>
    <name evidence="1" type="ORF">F383_12556</name>
</gene>
<accession>A0A0B0NDV0</accession>
<dbReference type="EMBL" id="KN395082">
    <property type="protein sequence ID" value="KHG11030.1"/>
    <property type="molecule type" value="Genomic_DNA"/>
</dbReference>
<organism evidence="1 2">
    <name type="scientific">Gossypium arboreum</name>
    <name type="common">Tree cotton</name>
    <name type="synonym">Gossypium nanking</name>
    <dbReference type="NCBI Taxonomy" id="29729"/>
    <lineage>
        <taxon>Eukaryota</taxon>
        <taxon>Viridiplantae</taxon>
        <taxon>Streptophyta</taxon>
        <taxon>Embryophyta</taxon>
        <taxon>Tracheophyta</taxon>
        <taxon>Spermatophyta</taxon>
        <taxon>Magnoliopsida</taxon>
        <taxon>eudicotyledons</taxon>
        <taxon>Gunneridae</taxon>
        <taxon>Pentapetalae</taxon>
        <taxon>rosids</taxon>
        <taxon>malvids</taxon>
        <taxon>Malvales</taxon>
        <taxon>Malvaceae</taxon>
        <taxon>Malvoideae</taxon>
        <taxon>Gossypium</taxon>
    </lineage>
</organism>
<name>A0A0B0NDV0_GOSAR</name>
<sequence>MLRILDNLLSPS</sequence>